<reference evidence="2" key="1">
    <citation type="submission" date="2015-03" db="EMBL/GenBank/DDBJ databases">
        <title>Luteipulveratus halotolerans sp. nov., a novel actinobacterium (Dermacoccaceae) from Sarawak, Malaysia.</title>
        <authorList>
            <person name="Juboi H."/>
            <person name="Basik A."/>
            <person name="Shamsul S.S."/>
            <person name="Arnold P."/>
            <person name="Schmitt E.K."/>
            <person name="Sanglier J.-J."/>
            <person name="Yeo T."/>
        </authorList>
    </citation>
    <scope>NUCLEOTIDE SEQUENCE [LARGE SCALE GENOMIC DNA]</scope>
    <source>
        <strain evidence="2">C296001</strain>
    </source>
</reference>
<sequence length="322" mass="35065">MRLPTPRGPVSEHVVRCLTGHVSSGGPAVPDDVLASDDAQVALWMLYELHYRGFDSVDPDLEWDPAVLTRRLALERPVEAALREAVRPRVETVADRADVIEAIDTLVTSDDGPSVANHLHRTATRDELCAYLRERSIYHLKESDPHSFVLPRIDGAAKVGLAELQYDEYGAGRAAGLHSTLFGDALEAAGLDRTYGAYIDECSAQTLAVNNAMSLFGLHRRLRGAAMGHLAAFEATSSLPSRRIAQGVRRLGLPEVVAHYYDEHVEADAVHEQLAARTICGSLVADDPGLRDDVLLGVATCLELDTRAARAHLDAWVLQEAQ</sequence>
<organism evidence="1 2">
    <name type="scientific">Luteipulveratus halotolerans</name>
    <dbReference type="NCBI Taxonomy" id="1631356"/>
    <lineage>
        <taxon>Bacteria</taxon>
        <taxon>Bacillati</taxon>
        <taxon>Actinomycetota</taxon>
        <taxon>Actinomycetes</taxon>
        <taxon>Micrococcales</taxon>
        <taxon>Dermacoccaceae</taxon>
        <taxon>Luteipulveratus</taxon>
    </lineage>
</organism>
<comment type="caution">
    <text evidence="1">The sequence shown here is derived from an EMBL/GenBank/DDBJ whole genome shotgun (WGS) entry which is preliminary data.</text>
</comment>
<dbReference type="Gene3D" id="1.20.910.10">
    <property type="entry name" value="Heme oxygenase-like"/>
    <property type="match status" value="1"/>
</dbReference>
<keyword evidence="2" id="KW-1185">Reference proteome</keyword>
<protein>
    <recommendedName>
        <fullName evidence="3">Iron-containing redox enzyme family protein</fullName>
    </recommendedName>
</protein>
<dbReference type="SUPFAM" id="SSF48613">
    <property type="entry name" value="Heme oxygenase-like"/>
    <property type="match status" value="1"/>
</dbReference>
<dbReference type="AlphaFoldDB" id="A0A0L6CLT3"/>
<dbReference type="RefSeq" id="WP_050671207.1">
    <property type="nucleotide sequence ID" value="NZ_LAIR01000002.1"/>
</dbReference>
<proteinExistence type="predicted"/>
<accession>A0A0L6CLT3</accession>
<gene>
    <name evidence="1" type="ORF">VV01_18710</name>
</gene>
<dbReference type="SMART" id="SM01236">
    <property type="entry name" value="Haem_oxygenase_2"/>
    <property type="match status" value="1"/>
</dbReference>
<dbReference type="EMBL" id="LAIR01000002">
    <property type="protein sequence ID" value="KNX38712.1"/>
    <property type="molecule type" value="Genomic_DNA"/>
</dbReference>
<evidence type="ECO:0000313" key="2">
    <source>
        <dbReference type="Proteomes" id="UP000037397"/>
    </source>
</evidence>
<evidence type="ECO:0008006" key="3">
    <source>
        <dbReference type="Google" id="ProtNLM"/>
    </source>
</evidence>
<dbReference type="OrthoDB" id="252872at2"/>
<evidence type="ECO:0000313" key="1">
    <source>
        <dbReference type="EMBL" id="KNX38712.1"/>
    </source>
</evidence>
<dbReference type="Pfam" id="PF14518">
    <property type="entry name" value="Haem_oxygenas_2"/>
    <property type="match status" value="1"/>
</dbReference>
<name>A0A0L6CLT3_9MICO</name>
<dbReference type="STRING" id="1631356.VV01_18710"/>
<dbReference type="InterPro" id="IPR016084">
    <property type="entry name" value="Haem_Oase-like_multi-hlx"/>
</dbReference>
<dbReference type="Proteomes" id="UP000037397">
    <property type="component" value="Unassembled WGS sequence"/>
</dbReference>
<dbReference type="PATRIC" id="fig|1631356.3.peg.3739"/>